<feature type="transmembrane region" description="Helical" evidence="1">
    <location>
        <begin position="69"/>
        <end position="89"/>
    </location>
</feature>
<gene>
    <name evidence="2" type="ORF">BKH15_01180</name>
</gene>
<keyword evidence="1" id="KW-0472">Membrane</keyword>
<dbReference type="AlphaFoldDB" id="A0A1Q8XIE9"/>
<comment type="caution">
    <text evidence="2">The sequence shown here is derived from an EMBL/GenBank/DDBJ whole genome shotgun (WGS) entry which is preliminary data.</text>
</comment>
<accession>A0A1Q8XIE9</accession>
<evidence type="ECO:0000313" key="3">
    <source>
        <dbReference type="Proteomes" id="UP000186769"/>
    </source>
</evidence>
<keyword evidence="1" id="KW-0812">Transmembrane</keyword>
<feature type="transmembrane region" description="Helical" evidence="1">
    <location>
        <begin position="98"/>
        <end position="124"/>
    </location>
</feature>
<evidence type="ECO:0000256" key="1">
    <source>
        <dbReference type="SAM" id="Phobius"/>
    </source>
</evidence>
<dbReference type="Proteomes" id="UP000186769">
    <property type="component" value="Unassembled WGS sequence"/>
</dbReference>
<keyword evidence="1" id="KW-1133">Transmembrane helix</keyword>
<proteinExistence type="predicted"/>
<reference evidence="2 3" key="1">
    <citation type="submission" date="2016-12" db="EMBL/GenBank/DDBJ databases">
        <title>Genomic comparison of strains in the 'Actinomyces naeslundii' group.</title>
        <authorList>
            <person name="Mughal S.R."/>
            <person name="Do T."/>
            <person name="Gilbert S.C."/>
            <person name="Witherden E.A."/>
            <person name="Didelot X."/>
            <person name="Beighton D."/>
        </authorList>
    </citation>
    <scope>NUCLEOTIDE SEQUENCE [LARGE SCALE GENOMIC DNA]</scope>
    <source>
        <strain evidence="2 3">G53E</strain>
    </source>
</reference>
<evidence type="ECO:0000313" key="2">
    <source>
        <dbReference type="EMBL" id="OLO80103.1"/>
    </source>
</evidence>
<name>A0A1Q8XIE9_9ACTO</name>
<dbReference type="EMBL" id="MSKW01000001">
    <property type="protein sequence ID" value="OLO80103.1"/>
    <property type="molecule type" value="Genomic_DNA"/>
</dbReference>
<sequence length="129" mass="13886">MEPSSAGLQRTGGWLHLALTCVGTVVVVASLAVGIIATTGWQNTYKLPACVPASDCLGQTREAVAENPAILLLGVMTLLLAAADVWALVQMRRHRTTFWVQFSGALLALTTILSLNTLTAWWSFRSLVY</sequence>
<protein>
    <submittedName>
        <fullName evidence="2">Uncharacterized protein</fullName>
    </submittedName>
</protein>
<feature type="transmembrane region" description="Helical" evidence="1">
    <location>
        <begin position="12"/>
        <end position="37"/>
    </location>
</feature>
<dbReference type="RefSeq" id="WP_009747536.1">
    <property type="nucleotide sequence ID" value="NZ_CAMIKZ010000024.1"/>
</dbReference>
<organism evidence="2 3">
    <name type="scientific">Actinomyces oris</name>
    <dbReference type="NCBI Taxonomy" id="544580"/>
    <lineage>
        <taxon>Bacteria</taxon>
        <taxon>Bacillati</taxon>
        <taxon>Actinomycetota</taxon>
        <taxon>Actinomycetes</taxon>
        <taxon>Actinomycetales</taxon>
        <taxon>Actinomycetaceae</taxon>
        <taxon>Actinomyces</taxon>
    </lineage>
</organism>